<dbReference type="SMART" id="SM00347">
    <property type="entry name" value="HTH_MARR"/>
    <property type="match status" value="1"/>
</dbReference>
<protein>
    <submittedName>
        <fullName evidence="7">MarR family transcriptional regulator</fullName>
    </submittedName>
</protein>
<dbReference type="InterPro" id="IPR036390">
    <property type="entry name" value="WH_DNA-bd_sf"/>
</dbReference>
<dbReference type="GO" id="GO:0003700">
    <property type="term" value="F:DNA-binding transcription factor activity"/>
    <property type="evidence" value="ECO:0007669"/>
    <property type="project" value="InterPro"/>
</dbReference>
<dbReference type="PATRIC" id="fig|1486262.3.peg.1532"/>
<evidence type="ECO:0000313" key="8">
    <source>
        <dbReference type="Proteomes" id="UP000032611"/>
    </source>
</evidence>
<organism evidence="7 8">
    <name type="scientific">Martelella endophytica</name>
    <dbReference type="NCBI Taxonomy" id="1486262"/>
    <lineage>
        <taxon>Bacteria</taxon>
        <taxon>Pseudomonadati</taxon>
        <taxon>Pseudomonadota</taxon>
        <taxon>Alphaproteobacteria</taxon>
        <taxon>Hyphomicrobiales</taxon>
        <taxon>Aurantimonadaceae</taxon>
        <taxon>Martelella</taxon>
    </lineage>
</organism>
<dbReference type="KEGG" id="mey:TM49_07425"/>
<keyword evidence="4" id="KW-0238">DNA-binding</keyword>
<dbReference type="InterPro" id="IPR000835">
    <property type="entry name" value="HTH_MarR-typ"/>
</dbReference>
<dbReference type="RefSeq" id="WP_045684936.1">
    <property type="nucleotide sequence ID" value="NZ_CP010803.1"/>
</dbReference>
<dbReference type="Proteomes" id="UP000032611">
    <property type="component" value="Chromosome"/>
</dbReference>
<comment type="subcellular location">
    <subcellularLocation>
        <location evidence="1">Cytoplasm</location>
    </subcellularLocation>
</comment>
<dbReference type="PANTHER" id="PTHR33164">
    <property type="entry name" value="TRANSCRIPTIONAL REGULATOR, MARR FAMILY"/>
    <property type="match status" value="1"/>
</dbReference>
<dbReference type="Gene3D" id="1.10.10.10">
    <property type="entry name" value="Winged helix-like DNA-binding domain superfamily/Winged helix DNA-binding domain"/>
    <property type="match status" value="1"/>
</dbReference>
<accession>A0A0D5LUU6</accession>
<proteinExistence type="predicted"/>
<dbReference type="InterPro" id="IPR055166">
    <property type="entry name" value="Transc_reg_Sar_Rot_HTH"/>
</dbReference>
<name>A0A0D5LUU6_MAREN</name>
<keyword evidence="5" id="KW-0804">Transcription</keyword>
<evidence type="ECO:0000256" key="1">
    <source>
        <dbReference type="ARBA" id="ARBA00004496"/>
    </source>
</evidence>
<sequence length="156" mass="17513">MNAPKSNPPVALDKQVCFAVHTASMAIQRLYKPLLDELELTYPQYLVLNVLWLESPLTVGAIASRLALESSTVTPLLKRLEAAELLHRVRNPDNERQVLIKLTDRGRALRGRAGCLGDALLEASGKSAEELARLNSEITELRNRIYERIGTWEQRL</sequence>
<reference evidence="7 8" key="1">
    <citation type="journal article" date="2015" name="Genome Announc.">
        <title>Complete genome sequence of Martelella endophytica YC6887, which has antifungal activity associated with a halophyte.</title>
        <authorList>
            <person name="Khan A."/>
            <person name="Khan H."/>
            <person name="Chung E.J."/>
            <person name="Hossain M.T."/>
            <person name="Chung Y.R."/>
        </authorList>
    </citation>
    <scope>NUCLEOTIDE SEQUENCE [LARGE SCALE GENOMIC DNA]</scope>
    <source>
        <strain evidence="7">YC6887</strain>
    </source>
</reference>
<evidence type="ECO:0000256" key="4">
    <source>
        <dbReference type="ARBA" id="ARBA00023125"/>
    </source>
</evidence>
<gene>
    <name evidence="7" type="ORF">TM49_07425</name>
</gene>
<evidence type="ECO:0000313" key="7">
    <source>
        <dbReference type="EMBL" id="AJY48019.1"/>
    </source>
</evidence>
<dbReference type="GO" id="GO:0005737">
    <property type="term" value="C:cytoplasm"/>
    <property type="evidence" value="ECO:0007669"/>
    <property type="project" value="UniProtKB-SubCell"/>
</dbReference>
<dbReference type="GO" id="GO:0003677">
    <property type="term" value="F:DNA binding"/>
    <property type="evidence" value="ECO:0007669"/>
    <property type="project" value="UniProtKB-KW"/>
</dbReference>
<dbReference type="OrthoDB" id="9806864at2"/>
<keyword evidence="3" id="KW-0805">Transcription regulation</keyword>
<evidence type="ECO:0000256" key="3">
    <source>
        <dbReference type="ARBA" id="ARBA00023015"/>
    </source>
</evidence>
<dbReference type="HOGENOM" id="CLU_083287_3_0_5"/>
<keyword evidence="2" id="KW-0963">Cytoplasm</keyword>
<dbReference type="EMBL" id="CP010803">
    <property type="protein sequence ID" value="AJY48019.1"/>
    <property type="molecule type" value="Genomic_DNA"/>
</dbReference>
<dbReference type="InterPro" id="IPR039422">
    <property type="entry name" value="MarR/SlyA-like"/>
</dbReference>
<dbReference type="AlphaFoldDB" id="A0A0D5LUU6"/>
<dbReference type="GO" id="GO:0006950">
    <property type="term" value="P:response to stress"/>
    <property type="evidence" value="ECO:0007669"/>
    <property type="project" value="TreeGrafter"/>
</dbReference>
<evidence type="ECO:0000256" key="2">
    <source>
        <dbReference type="ARBA" id="ARBA00022490"/>
    </source>
</evidence>
<dbReference type="InterPro" id="IPR036388">
    <property type="entry name" value="WH-like_DNA-bd_sf"/>
</dbReference>
<dbReference type="FunFam" id="1.10.10.10:FF:000163">
    <property type="entry name" value="MarR family transcriptional regulator"/>
    <property type="match status" value="1"/>
</dbReference>
<dbReference type="STRING" id="1486262.TM49_07425"/>
<keyword evidence="8" id="KW-1185">Reference proteome</keyword>
<dbReference type="PROSITE" id="PS50995">
    <property type="entry name" value="HTH_MARR_2"/>
    <property type="match status" value="1"/>
</dbReference>
<dbReference type="PANTHER" id="PTHR33164:SF5">
    <property type="entry name" value="ORGANIC HYDROPEROXIDE RESISTANCE TRANSCRIPTIONAL REGULATOR"/>
    <property type="match status" value="1"/>
</dbReference>
<evidence type="ECO:0000256" key="5">
    <source>
        <dbReference type="ARBA" id="ARBA00023163"/>
    </source>
</evidence>
<dbReference type="SUPFAM" id="SSF46785">
    <property type="entry name" value="Winged helix' DNA-binding domain"/>
    <property type="match status" value="1"/>
</dbReference>
<dbReference type="Pfam" id="PF22381">
    <property type="entry name" value="Staph_reg_Sar_Rot"/>
    <property type="match status" value="1"/>
</dbReference>
<feature type="domain" description="HTH marR-type" evidence="6">
    <location>
        <begin position="13"/>
        <end position="143"/>
    </location>
</feature>
<evidence type="ECO:0000259" key="6">
    <source>
        <dbReference type="PROSITE" id="PS50995"/>
    </source>
</evidence>